<organism evidence="1 2">
    <name type="scientific">Sulfuriroseicoccus oceanibius</name>
    <dbReference type="NCBI Taxonomy" id="2707525"/>
    <lineage>
        <taxon>Bacteria</taxon>
        <taxon>Pseudomonadati</taxon>
        <taxon>Verrucomicrobiota</taxon>
        <taxon>Verrucomicrobiia</taxon>
        <taxon>Verrucomicrobiales</taxon>
        <taxon>Verrucomicrobiaceae</taxon>
        <taxon>Sulfuriroseicoccus</taxon>
    </lineage>
</organism>
<dbReference type="AlphaFoldDB" id="A0A6B3L9Y3"/>
<dbReference type="EMBL" id="CP066776">
    <property type="protein sequence ID" value="QQL44506.1"/>
    <property type="molecule type" value="Genomic_DNA"/>
</dbReference>
<dbReference type="SUPFAM" id="SSF118352">
    <property type="entry name" value="HSP33 redox switch-like"/>
    <property type="match status" value="1"/>
</dbReference>
<sequence>MSESKSIDPRDALSHVEIRCYFVRHRNALLVRGDFGELYMDYYLHWMQHGIQLETECDVVLKESLAALTLHMASKPYDETAAWTINFVDPRMNVFVTGNNGEGSVTGRVWTHDLQAMHKGLFIAEAQKLTSGESRRSTVEIKRDGARPFDAAQDFYQQSEQRMARFFAYGPEDFVLITAQPDCDIEWLAELTEDDIRELDKKEELSLLETRKYVFDCGCSAERIISRFAGLQEADRKEIFGDDASIRINCPRCAAKIDVTREQFDRILDGPDNA</sequence>
<gene>
    <name evidence="1" type="ORF">G3M56_011535</name>
</gene>
<accession>A0A6B3L9Y3</accession>
<dbReference type="GO" id="GO:0006457">
    <property type="term" value="P:protein folding"/>
    <property type="evidence" value="ECO:0007669"/>
    <property type="project" value="InterPro"/>
</dbReference>
<dbReference type="KEGG" id="soa:G3M56_011535"/>
<dbReference type="RefSeq" id="WP_164363663.1">
    <property type="nucleotide sequence ID" value="NZ_CP066776.1"/>
</dbReference>
<dbReference type="Proteomes" id="UP000475117">
    <property type="component" value="Chromosome"/>
</dbReference>
<dbReference type="GO" id="GO:0005737">
    <property type="term" value="C:cytoplasm"/>
    <property type="evidence" value="ECO:0007669"/>
    <property type="project" value="InterPro"/>
</dbReference>
<evidence type="ECO:0000313" key="1">
    <source>
        <dbReference type="EMBL" id="QQL44506.1"/>
    </source>
</evidence>
<evidence type="ECO:0000313" key="2">
    <source>
        <dbReference type="Proteomes" id="UP000475117"/>
    </source>
</evidence>
<protein>
    <submittedName>
        <fullName evidence="1">Hsp33 family molecular chaperone HslO</fullName>
    </submittedName>
</protein>
<dbReference type="GO" id="GO:0051082">
    <property type="term" value="F:unfolded protein binding"/>
    <property type="evidence" value="ECO:0007669"/>
    <property type="project" value="InterPro"/>
</dbReference>
<reference evidence="1 2" key="1">
    <citation type="submission" date="2020-12" db="EMBL/GenBank/DDBJ databases">
        <title>Sulforoseuscoccus oceanibium gen. nov., sp. nov., a representative of the phylum Verrucomicrobia with special cytoplasmic membrane, and proposal of Sulforoseuscoccusaceae fam. nov.</title>
        <authorList>
            <person name="Xi F."/>
        </authorList>
    </citation>
    <scope>NUCLEOTIDE SEQUENCE [LARGE SCALE GENOMIC DNA]</scope>
    <source>
        <strain evidence="1 2">T37</strain>
    </source>
</reference>
<dbReference type="InterPro" id="IPR000397">
    <property type="entry name" value="Heat_shock_Hsp33"/>
</dbReference>
<dbReference type="Pfam" id="PF01430">
    <property type="entry name" value="HSP33"/>
    <property type="match status" value="1"/>
</dbReference>
<dbReference type="Gene3D" id="3.90.1280.10">
    <property type="entry name" value="HSP33 redox switch-like"/>
    <property type="match status" value="1"/>
</dbReference>
<proteinExistence type="predicted"/>
<name>A0A6B3L9Y3_9BACT</name>
<keyword evidence="2" id="KW-1185">Reference proteome</keyword>
<dbReference type="InterPro" id="IPR016154">
    <property type="entry name" value="Heat_shock_Hsp33_C"/>
</dbReference>